<dbReference type="Pfam" id="PF10677">
    <property type="entry name" value="DUF2490"/>
    <property type="match status" value="1"/>
</dbReference>
<sequence length="221" mass="25647">MKFATVVVLAWAALGVATRCRAWDASENIIRLEGAVKGPLSDSFTLKLVENHRYTEKGSFHYYHHTELELGWAFAENWRLSPAFRYITARSKESDWISKPTWLLNLNNSASWRGLNLRTRLRLFHTDLDSVDAITDFRPKLTLQPTQGFTGWSIKPYIADELIYNFQDNSFYRNRFSGGVKLVPLKPLSFDLFLMQELTRLGSQNDWKERYNFGCSAAVYF</sequence>
<dbReference type="InterPro" id="IPR019619">
    <property type="entry name" value="DUF2490"/>
</dbReference>
<dbReference type="Proteomes" id="UP000366872">
    <property type="component" value="Unassembled WGS sequence"/>
</dbReference>
<reference evidence="1 2" key="1">
    <citation type="submission" date="2019-04" db="EMBL/GenBank/DDBJ databases">
        <authorList>
            <person name="Van Vliet M D."/>
        </authorList>
    </citation>
    <scope>NUCLEOTIDE SEQUENCE [LARGE SCALE GENOMIC DNA]</scope>
    <source>
        <strain evidence="1 2">F1</strain>
    </source>
</reference>
<dbReference type="EMBL" id="CAAHFG010000003">
    <property type="protein sequence ID" value="VGO16091.1"/>
    <property type="molecule type" value="Genomic_DNA"/>
</dbReference>
<evidence type="ECO:0000313" key="2">
    <source>
        <dbReference type="Proteomes" id="UP000366872"/>
    </source>
</evidence>
<evidence type="ECO:0000313" key="1">
    <source>
        <dbReference type="EMBL" id="VGO16091.1"/>
    </source>
</evidence>
<organism evidence="1 2">
    <name type="scientific">Pontiella desulfatans</name>
    <dbReference type="NCBI Taxonomy" id="2750659"/>
    <lineage>
        <taxon>Bacteria</taxon>
        <taxon>Pseudomonadati</taxon>
        <taxon>Kiritimatiellota</taxon>
        <taxon>Kiritimatiellia</taxon>
        <taxon>Kiritimatiellales</taxon>
        <taxon>Pontiellaceae</taxon>
        <taxon>Pontiella</taxon>
    </lineage>
</organism>
<keyword evidence="2" id="KW-1185">Reference proteome</keyword>
<gene>
    <name evidence="1" type="ORF">PDESU_04681</name>
</gene>
<proteinExistence type="predicted"/>
<dbReference type="RefSeq" id="WP_136081642.1">
    <property type="nucleotide sequence ID" value="NZ_CAAHFG010000003.1"/>
</dbReference>
<protein>
    <recommendedName>
        <fullName evidence="3">Outer membrane protein beta-barrel domain-containing protein</fullName>
    </recommendedName>
</protein>
<accession>A0A6C2U9A5</accession>
<evidence type="ECO:0008006" key="3">
    <source>
        <dbReference type="Google" id="ProtNLM"/>
    </source>
</evidence>
<dbReference type="AlphaFoldDB" id="A0A6C2U9A5"/>
<name>A0A6C2U9A5_PONDE</name>